<organism evidence="2 3">
    <name type="scientific">Citricoccus parietis</name>
    <dbReference type="NCBI Taxonomy" id="592307"/>
    <lineage>
        <taxon>Bacteria</taxon>
        <taxon>Bacillati</taxon>
        <taxon>Actinomycetota</taxon>
        <taxon>Actinomycetes</taxon>
        <taxon>Micrococcales</taxon>
        <taxon>Micrococcaceae</taxon>
        <taxon>Citricoccus</taxon>
    </lineage>
</organism>
<evidence type="ECO:0000313" key="3">
    <source>
        <dbReference type="Proteomes" id="UP001589575"/>
    </source>
</evidence>
<name>A0ABV5FV19_9MICC</name>
<accession>A0ABV5FV19</accession>
<keyword evidence="3" id="KW-1185">Reference proteome</keyword>
<feature type="compositionally biased region" description="Polar residues" evidence="1">
    <location>
        <begin position="8"/>
        <end position="19"/>
    </location>
</feature>
<evidence type="ECO:0000313" key="2">
    <source>
        <dbReference type="EMBL" id="MFB9070509.1"/>
    </source>
</evidence>
<feature type="region of interest" description="Disordered" evidence="1">
    <location>
        <begin position="1"/>
        <end position="67"/>
    </location>
</feature>
<dbReference type="EMBL" id="JBHMFI010000001">
    <property type="protein sequence ID" value="MFB9070509.1"/>
    <property type="molecule type" value="Genomic_DNA"/>
</dbReference>
<dbReference type="Proteomes" id="UP001589575">
    <property type="component" value="Unassembled WGS sequence"/>
</dbReference>
<sequence length="67" mass="6867">MIQRESGDQVNPVTPSRRSVTILPSPPSSGIRANCGEDDAAESASGAGDRRNATVVPSGDSCAPQSR</sequence>
<protein>
    <submittedName>
        <fullName evidence="2">Uncharacterized protein</fullName>
    </submittedName>
</protein>
<reference evidence="2 3" key="1">
    <citation type="submission" date="2024-09" db="EMBL/GenBank/DDBJ databases">
        <authorList>
            <person name="Sun Q."/>
            <person name="Mori K."/>
        </authorList>
    </citation>
    <scope>NUCLEOTIDE SEQUENCE [LARGE SCALE GENOMIC DNA]</scope>
    <source>
        <strain evidence="2 3">CCM 7609</strain>
    </source>
</reference>
<proteinExistence type="predicted"/>
<gene>
    <name evidence="2" type="ORF">ACFFX0_04625</name>
</gene>
<comment type="caution">
    <text evidence="2">The sequence shown here is derived from an EMBL/GenBank/DDBJ whole genome shotgun (WGS) entry which is preliminary data.</text>
</comment>
<evidence type="ECO:0000256" key="1">
    <source>
        <dbReference type="SAM" id="MobiDB-lite"/>
    </source>
</evidence>